<dbReference type="GO" id="GO:0005737">
    <property type="term" value="C:cytoplasm"/>
    <property type="evidence" value="ECO:0007669"/>
    <property type="project" value="UniProtKB-SubCell"/>
</dbReference>
<dbReference type="NCBIfam" id="NF001033">
    <property type="entry name" value="PRK00114.1"/>
    <property type="match status" value="1"/>
</dbReference>
<keyword evidence="8" id="KW-1185">Reference proteome</keyword>
<protein>
    <recommendedName>
        <fullName evidence="6">33 kDa chaperonin</fullName>
    </recommendedName>
    <alternativeName>
        <fullName evidence="6">Heat shock protein 33 homolog</fullName>
        <shortName evidence="6">HSP33</shortName>
    </alternativeName>
</protein>
<dbReference type="Gene3D" id="3.55.30.10">
    <property type="entry name" value="Hsp33 domain"/>
    <property type="match status" value="1"/>
</dbReference>
<evidence type="ECO:0000256" key="6">
    <source>
        <dbReference type="HAMAP-Rule" id="MF_00117"/>
    </source>
</evidence>
<evidence type="ECO:0000313" key="7">
    <source>
        <dbReference type="EMBL" id="SFB99967.1"/>
    </source>
</evidence>
<dbReference type="InterPro" id="IPR023212">
    <property type="entry name" value="Hsp33_helix_hairpin_bin_dom_sf"/>
</dbReference>
<accession>A0A1I1FKM7</accession>
<proteinExistence type="inferred from homology"/>
<dbReference type="Gene3D" id="1.10.287.480">
    <property type="entry name" value="helix hairpin bin"/>
    <property type="match status" value="1"/>
</dbReference>
<dbReference type="CDD" id="cd00498">
    <property type="entry name" value="Hsp33"/>
    <property type="match status" value="1"/>
</dbReference>
<keyword evidence="5 6" id="KW-0676">Redox-active center</keyword>
<dbReference type="Pfam" id="PF01430">
    <property type="entry name" value="HSP33"/>
    <property type="match status" value="1"/>
</dbReference>
<dbReference type="AlphaFoldDB" id="A0A1I1FKM7"/>
<dbReference type="Gene3D" id="3.90.1280.10">
    <property type="entry name" value="HSP33 redox switch-like"/>
    <property type="match status" value="1"/>
</dbReference>
<dbReference type="SUPFAM" id="SSF118352">
    <property type="entry name" value="HSP33 redox switch-like"/>
    <property type="match status" value="1"/>
</dbReference>
<dbReference type="HAMAP" id="MF_00117">
    <property type="entry name" value="HslO"/>
    <property type="match status" value="1"/>
</dbReference>
<feature type="disulfide bond" description="Redox-active" evidence="6">
    <location>
        <begin position="238"/>
        <end position="240"/>
    </location>
</feature>
<comment type="similarity">
    <text evidence="6">Belongs to the HSP33 family.</text>
</comment>
<dbReference type="PANTHER" id="PTHR30111:SF1">
    <property type="entry name" value="33 KDA CHAPERONIN"/>
    <property type="match status" value="1"/>
</dbReference>
<dbReference type="STRING" id="1122252.SAMN05660443_1077"/>
<dbReference type="EMBL" id="FOLH01000002">
    <property type="protein sequence ID" value="SFB99967.1"/>
    <property type="molecule type" value="Genomic_DNA"/>
</dbReference>
<dbReference type="InterPro" id="IPR016154">
    <property type="entry name" value="Heat_shock_Hsp33_C"/>
</dbReference>
<evidence type="ECO:0000313" key="8">
    <source>
        <dbReference type="Proteomes" id="UP000199058"/>
    </source>
</evidence>
<dbReference type="InterPro" id="IPR000397">
    <property type="entry name" value="Heat_shock_Hsp33"/>
</dbReference>
<organism evidence="7 8">
    <name type="scientific">Marinospirillum celere</name>
    <dbReference type="NCBI Taxonomy" id="1122252"/>
    <lineage>
        <taxon>Bacteria</taxon>
        <taxon>Pseudomonadati</taxon>
        <taxon>Pseudomonadota</taxon>
        <taxon>Gammaproteobacteria</taxon>
        <taxon>Oceanospirillales</taxon>
        <taxon>Oceanospirillaceae</taxon>
        <taxon>Marinospirillum</taxon>
    </lineage>
</organism>
<gene>
    <name evidence="6" type="primary">hslO</name>
    <name evidence="7" type="ORF">SAMN05660443_1077</name>
</gene>
<dbReference type="RefSeq" id="WP_091960331.1">
    <property type="nucleotide sequence ID" value="NZ_FOLH01000002.1"/>
</dbReference>
<evidence type="ECO:0000256" key="3">
    <source>
        <dbReference type="ARBA" id="ARBA00023157"/>
    </source>
</evidence>
<dbReference type="PIRSF" id="PIRSF005261">
    <property type="entry name" value="Heat_shock_Hsp33"/>
    <property type="match status" value="1"/>
</dbReference>
<keyword evidence="4 6" id="KW-0143">Chaperone</keyword>
<comment type="subcellular location">
    <subcellularLocation>
        <location evidence="6">Cytoplasm</location>
    </subcellularLocation>
</comment>
<keyword evidence="3 6" id="KW-1015">Disulfide bond</keyword>
<keyword evidence="1 6" id="KW-0963">Cytoplasm</keyword>
<evidence type="ECO:0000256" key="2">
    <source>
        <dbReference type="ARBA" id="ARBA00022833"/>
    </source>
</evidence>
<dbReference type="GO" id="GO:0051082">
    <property type="term" value="F:unfolded protein binding"/>
    <property type="evidence" value="ECO:0007669"/>
    <property type="project" value="UniProtKB-UniRule"/>
</dbReference>
<keyword evidence="2 6" id="KW-0862">Zinc</keyword>
<comment type="PTM">
    <text evidence="6">Under oxidizing conditions two disulfide bonds are formed involving the reactive cysteines. Under reducing conditions zinc is bound to the reactive cysteines and the protein is inactive.</text>
</comment>
<feature type="disulfide bond" description="Redox-active" evidence="6">
    <location>
        <begin position="271"/>
        <end position="274"/>
    </location>
</feature>
<dbReference type="SUPFAM" id="SSF64397">
    <property type="entry name" value="Hsp33 domain"/>
    <property type="match status" value="1"/>
</dbReference>
<dbReference type="OrthoDB" id="9793753at2"/>
<evidence type="ECO:0000256" key="5">
    <source>
        <dbReference type="ARBA" id="ARBA00023284"/>
    </source>
</evidence>
<dbReference type="PANTHER" id="PTHR30111">
    <property type="entry name" value="33 KDA CHAPERONIN"/>
    <property type="match status" value="1"/>
</dbReference>
<dbReference type="InterPro" id="IPR016153">
    <property type="entry name" value="Heat_shock_Hsp33_N"/>
</dbReference>
<sequence>MTNSPDSTRSLDQVQRFLFDSTAVRGELTHLQQSYQEVLDRHEYPPAVAKQLGQLLAAAALLTATVKLEGTLSLEIRGQGPVSLMMAECNTGQQGGDQLRGIARYQETPQGQTLQELTGGGQLVITLDPSQGKRYQGIVALDKENLALCLEDYFANSEQLPTRIWLEAADQKAAGLLLQQLPDDANNKDPDAWNRITHLAATVQKDELLDLEPLQLLHRLYHEETLRVFDPHNLEFGCTCSRDRTADALASLGQEELRKIIEEQGQLETQCHFCNTVYTFNKKDLSEIFNQPGADNLPEGHKLH</sequence>
<evidence type="ECO:0000256" key="1">
    <source>
        <dbReference type="ARBA" id="ARBA00022490"/>
    </source>
</evidence>
<name>A0A1I1FKM7_9GAMM</name>
<dbReference type="GO" id="GO:0044183">
    <property type="term" value="F:protein folding chaperone"/>
    <property type="evidence" value="ECO:0007669"/>
    <property type="project" value="TreeGrafter"/>
</dbReference>
<comment type="function">
    <text evidence="6">Redox regulated molecular chaperone. Protects both thermally unfolding and oxidatively damaged proteins from irreversible aggregation. Plays an important role in the bacterial defense system toward oxidative stress.</text>
</comment>
<evidence type="ECO:0000256" key="4">
    <source>
        <dbReference type="ARBA" id="ARBA00023186"/>
    </source>
</evidence>
<dbReference type="Proteomes" id="UP000199058">
    <property type="component" value="Unassembled WGS sequence"/>
</dbReference>
<dbReference type="GO" id="GO:0042026">
    <property type="term" value="P:protein refolding"/>
    <property type="evidence" value="ECO:0007669"/>
    <property type="project" value="TreeGrafter"/>
</dbReference>
<reference evidence="7 8" key="1">
    <citation type="submission" date="2016-10" db="EMBL/GenBank/DDBJ databases">
        <authorList>
            <person name="de Groot N.N."/>
        </authorList>
    </citation>
    <scope>NUCLEOTIDE SEQUENCE [LARGE SCALE GENOMIC DNA]</scope>
    <source>
        <strain evidence="7 8">DSM 18438</strain>
    </source>
</reference>